<keyword evidence="4" id="KW-0812">Transmembrane</keyword>
<keyword evidence="2" id="KW-0433">Leucine-rich repeat</keyword>
<evidence type="ECO:0000313" key="5">
    <source>
        <dbReference type="EMBL" id="KAD4585383.1"/>
    </source>
</evidence>
<evidence type="ECO:0000256" key="3">
    <source>
        <dbReference type="ARBA" id="ARBA00022737"/>
    </source>
</evidence>
<dbReference type="InterPro" id="IPR032675">
    <property type="entry name" value="LRR_dom_sf"/>
</dbReference>
<sequence length="355" mass="39623">MTFKESLDLSFKGLTCNVPSELIKLNSLEVFNVSFNNLSGRLPEIKAQFGTFTKESYEGNPLLCGLPLEKEFTMESHGTQPSNEEGTDEKWNDMDMTSFYGSCSSTWFVLMLGFAVVLYVNHYLRRLWFHLVDESMYTCFYFIYDLVRKTKYHLPPVISHPPPATASPRLLTDASSLASFTIIPVNRLHKTLAKPSLKPYTKPPPIRSVLRYNSKPKLAITTPRVVVITSGFSVNYTVVEVLNGDCRLDQALITRIPSIGRVQLLMILLRMSDGCKLVTANAVSVVCNQKNTTNGGTIDVADEIIKTTIISEHVECEEIGEWGNKALNMWGRGDLKKGIIISFFVTASKAGSGEK</sequence>
<comment type="similarity">
    <text evidence="1">Belongs to the RLP family.</text>
</comment>
<keyword evidence="4" id="KW-0472">Membrane</keyword>
<evidence type="ECO:0000256" key="4">
    <source>
        <dbReference type="SAM" id="Phobius"/>
    </source>
</evidence>
<dbReference type="PANTHER" id="PTHR48062:SF21">
    <property type="entry name" value="RECEPTOR-LIKE PROTEIN 12"/>
    <property type="match status" value="1"/>
</dbReference>
<name>A0A5N6NDF6_9ASTR</name>
<keyword evidence="3" id="KW-0677">Repeat</keyword>
<comment type="caution">
    <text evidence="5">The sequence shown here is derived from an EMBL/GenBank/DDBJ whole genome shotgun (WGS) entry which is preliminary data.</text>
</comment>
<dbReference type="Proteomes" id="UP000326396">
    <property type="component" value="Linkage Group LG2"/>
</dbReference>
<keyword evidence="6" id="KW-1185">Reference proteome</keyword>
<protein>
    <submittedName>
        <fullName evidence="5">Uncharacterized protein</fullName>
    </submittedName>
</protein>
<gene>
    <name evidence="5" type="ORF">E3N88_22984</name>
</gene>
<dbReference type="SUPFAM" id="SSF52058">
    <property type="entry name" value="L domain-like"/>
    <property type="match status" value="1"/>
</dbReference>
<dbReference type="Gene3D" id="3.80.10.10">
    <property type="entry name" value="Ribonuclease Inhibitor"/>
    <property type="match status" value="1"/>
</dbReference>
<evidence type="ECO:0000313" key="6">
    <source>
        <dbReference type="Proteomes" id="UP000326396"/>
    </source>
</evidence>
<reference evidence="5 6" key="1">
    <citation type="submission" date="2019-05" db="EMBL/GenBank/DDBJ databases">
        <title>Mikania micrantha, genome provides insights into the molecular mechanism of rapid growth.</title>
        <authorList>
            <person name="Liu B."/>
        </authorList>
    </citation>
    <scope>NUCLEOTIDE SEQUENCE [LARGE SCALE GENOMIC DNA]</scope>
    <source>
        <strain evidence="5">NLD-2019</strain>
        <tissue evidence="5">Leaf</tissue>
    </source>
</reference>
<organism evidence="5 6">
    <name type="scientific">Mikania micrantha</name>
    <name type="common">bitter vine</name>
    <dbReference type="NCBI Taxonomy" id="192012"/>
    <lineage>
        <taxon>Eukaryota</taxon>
        <taxon>Viridiplantae</taxon>
        <taxon>Streptophyta</taxon>
        <taxon>Embryophyta</taxon>
        <taxon>Tracheophyta</taxon>
        <taxon>Spermatophyta</taxon>
        <taxon>Magnoliopsida</taxon>
        <taxon>eudicotyledons</taxon>
        <taxon>Gunneridae</taxon>
        <taxon>Pentapetalae</taxon>
        <taxon>asterids</taxon>
        <taxon>campanulids</taxon>
        <taxon>Asterales</taxon>
        <taxon>Asteraceae</taxon>
        <taxon>Asteroideae</taxon>
        <taxon>Heliantheae alliance</taxon>
        <taxon>Eupatorieae</taxon>
        <taxon>Mikania</taxon>
    </lineage>
</organism>
<accession>A0A5N6NDF6</accession>
<dbReference type="OrthoDB" id="544346at2759"/>
<dbReference type="InterPro" id="IPR051502">
    <property type="entry name" value="RLP_Defense_Trigger"/>
</dbReference>
<keyword evidence="4" id="KW-1133">Transmembrane helix</keyword>
<proteinExistence type="inferred from homology"/>
<evidence type="ECO:0000256" key="1">
    <source>
        <dbReference type="ARBA" id="ARBA00009592"/>
    </source>
</evidence>
<dbReference type="EMBL" id="SZYD01000012">
    <property type="protein sequence ID" value="KAD4585383.1"/>
    <property type="molecule type" value="Genomic_DNA"/>
</dbReference>
<dbReference type="PANTHER" id="PTHR48062">
    <property type="entry name" value="RECEPTOR-LIKE PROTEIN 14"/>
    <property type="match status" value="1"/>
</dbReference>
<feature type="transmembrane region" description="Helical" evidence="4">
    <location>
        <begin position="99"/>
        <end position="120"/>
    </location>
</feature>
<dbReference type="AlphaFoldDB" id="A0A5N6NDF6"/>
<evidence type="ECO:0000256" key="2">
    <source>
        <dbReference type="ARBA" id="ARBA00022614"/>
    </source>
</evidence>